<organism evidence="3 4">
    <name type="scientific">Brachybacterium huguangmaarense</name>
    <dbReference type="NCBI Taxonomy" id="1652028"/>
    <lineage>
        <taxon>Bacteria</taxon>
        <taxon>Bacillati</taxon>
        <taxon>Actinomycetota</taxon>
        <taxon>Actinomycetes</taxon>
        <taxon>Micrococcales</taxon>
        <taxon>Dermabacteraceae</taxon>
        <taxon>Brachybacterium</taxon>
    </lineage>
</organism>
<feature type="transmembrane region" description="Helical" evidence="2">
    <location>
        <begin position="75"/>
        <end position="98"/>
    </location>
</feature>
<dbReference type="RefSeq" id="WP_263593506.1">
    <property type="nucleotide sequence ID" value="NZ_CP107020.1"/>
</dbReference>
<name>A0ABY6FZC0_9MICO</name>
<keyword evidence="2" id="KW-0812">Transmembrane</keyword>
<evidence type="ECO:0000256" key="2">
    <source>
        <dbReference type="SAM" id="Phobius"/>
    </source>
</evidence>
<protein>
    <submittedName>
        <fullName evidence="3">DUF6328 family protein</fullName>
    </submittedName>
</protein>
<feature type="transmembrane region" description="Helical" evidence="2">
    <location>
        <begin position="118"/>
        <end position="140"/>
    </location>
</feature>
<keyword evidence="2" id="KW-0472">Membrane</keyword>
<feature type="transmembrane region" description="Helical" evidence="2">
    <location>
        <begin position="146"/>
        <end position="165"/>
    </location>
</feature>
<keyword evidence="4" id="KW-1185">Reference proteome</keyword>
<keyword evidence="2" id="KW-1133">Transmembrane helix</keyword>
<proteinExistence type="predicted"/>
<reference evidence="3" key="1">
    <citation type="submission" date="2022-10" db="EMBL/GenBank/DDBJ databases">
        <title>Whole-Genome Sequencing of Brachybacterium huguangmaarense BRM-3, Isolated from Betula schmidtii.</title>
        <authorList>
            <person name="Haam D."/>
        </authorList>
    </citation>
    <scope>NUCLEOTIDE SEQUENCE</scope>
    <source>
        <strain evidence="3">BRM-3</strain>
    </source>
</reference>
<sequence length="173" mass="19110">MASHDDRGSEDARRDAAAPPPHYERDEPRSVQLDRNWNELLQEIRVLQTSSQILAAFLIVLPFQSRFDQLDAFEVGWYLGLLVLALVIVALLLTPVSVHRALFRRLEKDEIVDAANRVVRVALVLLALLLVGVAVLIFGFVLGLGAAAIAGGALLVLALGLQLLYPRMLRRGR</sequence>
<gene>
    <name evidence="3" type="ORF">BRM3_11845</name>
</gene>
<feature type="region of interest" description="Disordered" evidence="1">
    <location>
        <begin position="1"/>
        <end position="29"/>
    </location>
</feature>
<evidence type="ECO:0000313" key="3">
    <source>
        <dbReference type="EMBL" id="UYG16293.1"/>
    </source>
</evidence>
<evidence type="ECO:0000313" key="4">
    <source>
        <dbReference type="Proteomes" id="UP001164305"/>
    </source>
</evidence>
<dbReference type="Pfam" id="PF19853">
    <property type="entry name" value="DUF6328"/>
    <property type="match status" value="1"/>
</dbReference>
<dbReference type="EMBL" id="CP107020">
    <property type="protein sequence ID" value="UYG16293.1"/>
    <property type="molecule type" value="Genomic_DNA"/>
</dbReference>
<dbReference type="Proteomes" id="UP001164305">
    <property type="component" value="Chromosome"/>
</dbReference>
<accession>A0ABY6FZC0</accession>
<evidence type="ECO:0000256" key="1">
    <source>
        <dbReference type="SAM" id="MobiDB-lite"/>
    </source>
</evidence>
<dbReference type="InterPro" id="IPR046291">
    <property type="entry name" value="DUF6328"/>
</dbReference>